<name>A0AAW1J1N8_SAPOF</name>
<organism evidence="2 3">
    <name type="scientific">Saponaria officinalis</name>
    <name type="common">Common soapwort</name>
    <name type="synonym">Lychnis saponaria</name>
    <dbReference type="NCBI Taxonomy" id="3572"/>
    <lineage>
        <taxon>Eukaryota</taxon>
        <taxon>Viridiplantae</taxon>
        <taxon>Streptophyta</taxon>
        <taxon>Embryophyta</taxon>
        <taxon>Tracheophyta</taxon>
        <taxon>Spermatophyta</taxon>
        <taxon>Magnoliopsida</taxon>
        <taxon>eudicotyledons</taxon>
        <taxon>Gunneridae</taxon>
        <taxon>Pentapetalae</taxon>
        <taxon>Caryophyllales</taxon>
        <taxon>Caryophyllaceae</taxon>
        <taxon>Caryophylleae</taxon>
        <taxon>Saponaria</taxon>
    </lineage>
</organism>
<evidence type="ECO:0000259" key="1">
    <source>
        <dbReference type="Pfam" id="PF07000"/>
    </source>
</evidence>
<accession>A0AAW1J1N8</accession>
<dbReference type="AlphaFoldDB" id="A0AAW1J1N8"/>
<dbReference type="Proteomes" id="UP001443914">
    <property type="component" value="Unassembled WGS sequence"/>
</dbReference>
<protein>
    <recommendedName>
        <fullName evidence="1">DUF1308 domain-containing protein</fullName>
    </recommendedName>
</protein>
<evidence type="ECO:0000313" key="2">
    <source>
        <dbReference type="EMBL" id="KAK9697088.1"/>
    </source>
</evidence>
<reference evidence="2" key="1">
    <citation type="submission" date="2024-03" db="EMBL/GenBank/DDBJ databases">
        <title>WGS assembly of Saponaria officinalis var. Norfolk2.</title>
        <authorList>
            <person name="Jenkins J."/>
            <person name="Shu S."/>
            <person name="Grimwood J."/>
            <person name="Barry K."/>
            <person name="Goodstein D."/>
            <person name="Schmutz J."/>
            <person name="Leebens-Mack J."/>
            <person name="Osbourn A."/>
        </authorList>
    </citation>
    <scope>NUCLEOTIDE SEQUENCE [LARGE SCALE GENOMIC DNA]</scope>
    <source>
        <strain evidence="2">JIC</strain>
    </source>
</reference>
<comment type="caution">
    <text evidence="2">The sequence shown here is derived from an EMBL/GenBank/DDBJ whole genome shotgun (WGS) entry which is preliminary data.</text>
</comment>
<gene>
    <name evidence="2" type="ORF">RND81_08G014100</name>
</gene>
<evidence type="ECO:0000313" key="3">
    <source>
        <dbReference type="Proteomes" id="UP001443914"/>
    </source>
</evidence>
<dbReference type="PANTHER" id="PTHR13379">
    <property type="entry name" value="UNCHARACTERIZED DUF1308"/>
    <property type="match status" value="1"/>
</dbReference>
<keyword evidence="3" id="KW-1185">Reference proteome</keyword>
<feature type="domain" description="DUF1308" evidence="1">
    <location>
        <begin position="300"/>
        <end position="465"/>
    </location>
</feature>
<dbReference type="Pfam" id="PF07000">
    <property type="entry name" value="DUF1308"/>
    <property type="match status" value="1"/>
</dbReference>
<proteinExistence type="predicted"/>
<dbReference type="EMBL" id="JBDFQZ010000008">
    <property type="protein sequence ID" value="KAK9697088.1"/>
    <property type="molecule type" value="Genomic_DNA"/>
</dbReference>
<dbReference type="InterPro" id="IPR010733">
    <property type="entry name" value="DUF1308"/>
</dbReference>
<dbReference type="PANTHER" id="PTHR13379:SF0">
    <property type="entry name" value="UPF0415 PROTEIN C7ORF25"/>
    <property type="match status" value="1"/>
</dbReference>
<sequence>MEIEVSRRRCEAVVERIHGLPHSKITQSCKSTLLRLLHSELLFLSRLSLSPHPFSEEGIEVISCNIGYIEAIVHLLQQPYITKVSCVCKSISLSSAASNGERSGLQSEAVHIDIVCSLNNSPAWFVVSDRNPKYITWDSAGRNKGFKTRIEHIVHAARSSQAMKPAFIVLFFANGLDITVIQKLKREFGFNELKFEFSCFDFAFCETLDDEWTNVLAKSYQGACTLVLDIDQCHKPRQSMDYLVNLVSTDSRKDISEMCNMVGSGFSFQSLILKMKEWPFDVKNAEFERKEELLKDDDVVNFDTTALIALISGISNGGAAKLLGTPENKLRQRFKSNTEFVISQAKSEVESPIHDELHCVISAKKGIVCKTVHSEFMDIVSMCGGHNEKMRANQLMKLLKIVPDSPSQRMMSLPTTMKLALKNKVAFGTGDHWGAPTLTANLGFVRAVSQTGMPLFTVEHRSRALIGE</sequence>